<dbReference type="InterPro" id="IPR003598">
    <property type="entry name" value="Ig_sub2"/>
</dbReference>
<dbReference type="Proteomes" id="UP000000437">
    <property type="component" value="Chromosome 1"/>
</dbReference>
<evidence type="ECO:0000256" key="7">
    <source>
        <dbReference type="ARBA" id="ARBA00023180"/>
    </source>
</evidence>
<keyword evidence="7" id="KW-0325">Glycoprotein</keyword>
<evidence type="ECO:0000256" key="3">
    <source>
        <dbReference type="ARBA" id="ARBA00022729"/>
    </source>
</evidence>
<dbReference type="SMART" id="SM00409">
    <property type="entry name" value="IG"/>
    <property type="match status" value="1"/>
</dbReference>
<evidence type="ECO:0000256" key="4">
    <source>
        <dbReference type="ARBA" id="ARBA00022859"/>
    </source>
</evidence>
<name>A0A8M6YY25_DANRE</name>
<keyword evidence="6" id="KW-1015">Disulfide bond</keyword>
<keyword evidence="8" id="KW-1185">Reference proteome</keyword>
<dbReference type="GeneID" id="100004978"/>
<accession>A0A8M6YY25</accession>
<dbReference type="GO" id="GO:0005886">
    <property type="term" value="C:plasma membrane"/>
    <property type="evidence" value="ECO:0007669"/>
    <property type="project" value="UniProtKB-SubCell"/>
</dbReference>
<keyword evidence="2" id="KW-1003">Cell membrane</keyword>
<dbReference type="KEGG" id="dre:100004978"/>
<dbReference type="InterPro" id="IPR013106">
    <property type="entry name" value="Ig_V-set"/>
</dbReference>
<keyword evidence="3" id="KW-0732">Signal</keyword>
<proteinExistence type="predicted"/>
<sequence length="244" mass="27230">MTSVLSPVCSAGVLLCEEQKVFGTEVDMRVKPGESVTLYCDCALPFGSHIVWMRNCSHENQPSLFIDPPKLFLETFPRFSFLLNSSSNSYDLHIENVSVSDEGLYYCAERKKTFIDEDGVNSKYLYEYGNKTTRLAVLAVSAHESTIASTSPPVSECVFCWTLLLSVCPVCVLFSSLLSSICVYCFCRPQTTGFDMSAEILKANVLMADCVEKHQCEASKTGKICVHTEVSYRRLTSKHPYTNI</sequence>
<dbReference type="AlphaFoldDB" id="A0A8M6YY25"/>
<dbReference type="PANTHER" id="PTHR19433:SF111">
    <property type="entry name" value="T CELL RECEPTOR ALPHA VARIABLE 4"/>
    <property type="match status" value="1"/>
</dbReference>
<dbReference type="PROSITE" id="PS50835">
    <property type="entry name" value="IG_LIKE"/>
    <property type="match status" value="1"/>
</dbReference>
<dbReference type="Pfam" id="PF07686">
    <property type="entry name" value="V-set"/>
    <property type="match status" value="1"/>
</dbReference>
<dbReference type="InterPro" id="IPR003599">
    <property type="entry name" value="Ig_sub"/>
</dbReference>
<keyword evidence="5" id="KW-0472">Membrane</keyword>
<organism evidence="8 9">
    <name type="scientific">Danio rerio</name>
    <name type="common">Zebrafish</name>
    <name type="synonym">Brachydanio rerio</name>
    <dbReference type="NCBI Taxonomy" id="7955"/>
    <lineage>
        <taxon>Eukaryota</taxon>
        <taxon>Metazoa</taxon>
        <taxon>Chordata</taxon>
        <taxon>Craniata</taxon>
        <taxon>Vertebrata</taxon>
        <taxon>Euteleostomi</taxon>
        <taxon>Actinopterygii</taxon>
        <taxon>Neopterygii</taxon>
        <taxon>Teleostei</taxon>
        <taxon>Ostariophysi</taxon>
        <taxon>Cypriniformes</taxon>
        <taxon>Danionidae</taxon>
        <taxon>Danioninae</taxon>
        <taxon>Danio</taxon>
    </lineage>
</organism>
<dbReference type="PANTHER" id="PTHR19433">
    <property type="entry name" value="T-CELL RECEPTOR ALPHA CHAIN V REGION-RELATED"/>
    <property type="match status" value="1"/>
</dbReference>
<evidence type="ECO:0000256" key="6">
    <source>
        <dbReference type="ARBA" id="ARBA00023157"/>
    </source>
</evidence>
<reference evidence="9" key="1">
    <citation type="submission" date="2025-08" db="UniProtKB">
        <authorList>
            <consortium name="RefSeq"/>
        </authorList>
    </citation>
    <scope>IDENTIFICATION</scope>
    <source>
        <strain evidence="9">Tuebingen</strain>
        <tissue evidence="9">Fibroblasts and whole tissue</tissue>
    </source>
</reference>
<protein>
    <submittedName>
        <fullName evidence="9">Uncharacterized protein isoform X1</fullName>
    </submittedName>
</protein>
<dbReference type="SMART" id="SM00408">
    <property type="entry name" value="IGc2"/>
    <property type="match status" value="1"/>
</dbReference>
<dbReference type="SUPFAM" id="SSF48726">
    <property type="entry name" value="Immunoglobulin"/>
    <property type="match status" value="1"/>
</dbReference>
<dbReference type="InterPro" id="IPR013783">
    <property type="entry name" value="Ig-like_fold"/>
</dbReference>
<dbReference type="OrthoDB" id="10010359at2759"/>
<dbReference type="RefSeq" id="XP_017211461.2">
    <property type="nucleotide sequence ID" value="XM_017355972.4"/>
</dbReference>
<comment type="subcellular location">
    <subcellularLocation>
        <location evidence="1">Cell membrane</location>
    </subcellularLocation>
</comment>
<evidence type="ECO:0000313" key="9">
    <source>
        <dbReference type="RefSeq" id="XP_017211461.2"/>
    </source>
</evidence>
<evidence type="ECO:0000256" key="2">
    <source>
        <dbReference type="ARBA" id="ARBA00022475"/>
    </source>
</evidence>
<evidence type="ECO:0000256" key="5">
    <source>
        <dbReference type="ARBA" id="ARBA00023136"/>
    </source>
</evidence>
<dbReference type="InterPro" id="IPR036179">
    <property type="entry name" value="Ig-like_dom_sf"/>
</dbReference>
<dbReference type="InterPro" id="IPR052051">
    <property type="entry name" value="TCR_complex_component"/>
</dbReference>
<gene>
    <name evidence="9" type="primary">LOC100004978</name>
</gene>
<evidence type="ECO:0000313" key="8">
    <source>
        <dbReference type="Proteomes" id="UP000000437"/>
    </source>
</evidence>
<keyword evidence="4" id="KW-0391">Immunity</keyword>
<evidence type="ECO:0000256" key="1">
    <source>
        <dbReference type="ARBA" id="ARBA00004236"/>
    </source>
</evidence>
<dbReference type="Gene3D" id="2.60.40.10">
    <property type="entry name" value="Immunoglobulins"/>
    <property type="match status" value="1"/>
</dbReference>
<dbReference type="InterPro" id="IPR007110">
    <property type="entry name" value="Ig-like_dom"/>
</dbReference>
<dbReference type="GO" id="GO:0002376">
    <property type="term" value="P:immune system process"/>
    <property type="evidence" value="ECO:0007669"/>
    <property type="project" value="UniProtKB-KW"/>
</dbReference>